<evidence type="ECO:0000256" key="3">
    <source>
        <dbReference type="SAM" id="MobiDB-lite"/>
    </source>
</evidence>
<comment type="caution">
    <text evidence="5">The sequence shown here is derived from an EMBL/GenBank/DDBJ whole genome shotgun (WGS) entry which is preliminary data.</text>
</comment>
<dbReference type="AlphaFoldDB" id="A0AAP0G1V1"/>
<evidence type="ECO:0000259" key="4">
    <source>
        <dbReference type="Pfam" id="PF11265"/>
    </source>
</evidence>
<name>A0AAP0G1V1_9ASPA</name>
<protein>
    <recommendedName>
        <fullName evidence="2">Mediator of RNA polymerase II transcription subunit 25</fullName>
    </recommendedName>
</protein>
<proteinExistence type="inferred from homology"/>
<feature type="region of interest" description="Disordered" evidence="3">
    <location>
        <begin position="285"/>
        <end position="327"/>
    </location>
</feature>
<dbReference type="GO" id="GO:0005667">
    <property type="term" value="C:transcription regulator complex"/>
    <property type="evidence" value="ECO:0007669"/>
    <property type="project" value="TreeGrafter"/>
</dbReference>
<dbReference type="Proteomes" id="UP001418222">
    <property type="component" value="Unassembled WGS sequence"/>
</dbReference>
<evidence type="ECO:0000313" key="6">
    <source>
        <dbReference type="Proteomes" id="UP001418222"/>
    </source>
</evidence>
<feature type="compositionally biased region" description="Polar residues" evidence="3">
    <location>
        <begin position="295"/>
        <end position="309"/>
    </location>
</feature>
<dbReference type="EMBL" id="JBBWWQ010000013">
    <property type="protein sequence ID" value="KAK8933706.1"/>
    <property type="molecule type" value="Genomic_DNA"/>
</dbReference>
<sequence length="640" mass="67976">MDRWSKLVADKQVISHPKCTYFLNCFLCMFYLKLSGVNPELALVVFNSHGPYSAFLVQRTGWTKDINVFLYWLSRIPFSGGGFGDAAIAEGLSDALMMFSSLTNASQNLQNLDSQRNCILVAASNPYPLPTPIYSPPYPKTEHSENTEAHNETCLGDAETVAKSFGQCFVSLSVICPRQLPKLRAIYNAGKRNPRAADPSVDNLKNPQFTVLLSENFMEARAALSHPLIGNLTTSQGMVKLDAPPAAVPVSTSNSISQVNGSMINRQQPSLANITPVAVKVEPNTVPTGYPHLPSISSVSSQGVPTLQTSSPSPSSQEMNASSEAMQEHKPLVNPMSQTLRPVGPAPANVNILNNLSQHRQVMNSASITGANSIGLQTIGGTPMAMHMSNMISSGMTSSGVAGSGGGLMPTAQVAQNTGLGSFTSATSLSGNSNMGISPNLTNHQNNMGMSQPVSGMVQGNLAQSGQTGQGGINMTPSIMNVLATGMSSAPGTMIPTPGMSQQPGANSIGMTNNIAINMPLTQQPPGDPGAPGVQQLQSKYVKIWEGALSGQRQGQPVFICKLEGYRNSTASETLAADWPPSMQIVRLIAQDHMNSKQYAGKADFLVFRTLNQHGFLGQLQEEALRRHPAILANTAALRI</sequence>
<accession>A0AAP0G1V1</accession>
<keyword evidence="6" id="KW-1185">Reference proteome</keyword>
<organism evidence="5 6">
    <name type="scientific">Platanthera zijinensis</name>
    <dbReference type="NCBI Taxonomy" id="2320716"/>
    <lineage>
        <taxon>Eukaryota</taxon>
        <taxon>Viridiplantae</taxon>
        <taxon>Streptophyta</taxon>
        <taxon>Embryophyta</taxon>
        <taxon>Tracheophyta</taxon>
        <taxon>Spermatophyta</taxon>
        <taxon>Magnoliopsida</taxon>
        <taxon>Liliopsida</taxon>
        <taxon>Asparagales</taxon>
        <taxon>Orchidaceae</taxon>
        <taxon>Orchidoideae</taxon>
        <taxon>Orchideae</taxon>
        <taxon>Orchidinae</taxon>
        <taxon>Platanthera</taxon>
    </lineage>
</organism>
<feature type="domain" description="Mediator of RNA polymerase II transcription subunit 25 von Willebrand factor type A" evidence="4">
    <location>
        <begin position="41"/>
        <end position="215"/>
    </location>
</feature>
<comment type="similarity">
    <text evidence="1">Belongs to the Mediator complex subunit 25 family.</text>
</comment>
<evidence type="ECO:0000313" key="5">
    <source>
        <dbReference type="EMBL" id="KAK8933706.1"/>
    </source>
</evidence>
<evidence type="ECO:0000256" key="2">
    <source>
        <dbReference type="ARBA" id="ARBA00019694"/>
    </source>
</evidence>
<reference evidence="5 6" key="1">
    <citation type="journal article" date="2022" name="Nat. Plants">
        <title>Genomes of leafy and leafless Platanthera orchids illuminate the evolution of mycoheterotrophy.</title>
        <authorList>
            <person name="Li M.H."/>
            <person name="Liu K.W."/>
            <person name="Li Z."/>
            <person name="Lu H.C."/>
            <person name="Ye Q.L."/>
            <person name="Zhang D."/>
            <person name="Wang J.Y."/>
            <person name="Li Y.F."/>
            <person name="Zhong Z.M."/>
            <person name="Liu X."/>
            <person name="Yu X."/>
            <person name="Liu D.K."/>
            <person name="Tu X.D."/>
            <person name="Liu B."/>
            <person name="Hao Y."/>
            <person name="Liao X.Y."/>
            <person name="Jiang Y.T."/>
            <person name="Sun W.H."/>
            <person name="Chen J."/>
            <person name="Chen Y.Q."/>
            <person name="Ai Y."/>
            <person name="Zhai J.W."/>
            <person name="Wu S.S."/>
            <person name="Zhou Z."/>
            <person name="Hsiao Y.Y."/>
            <person name="Wu W.L."/>
            <person name="Chen Y.Y."/>
            <person name="Lin Y.F."/>
            <person name="Hsu J.L."/>
            <person name="Li C.Y."/>
            <person name="Wang Z.W."/>
            <person name="Zhao X."/>
            <person name="Zhong W.Y."/>
            <person name="Ma X.K."/>
            <person name="Ma L."/>
            <person name="Huang J."/>
            <person name="Chen G.Z."/>
            <person name="Huang M.Z."/>
            <person name="Huang L."/>
            <person name="Peng D.H."/>
            <person name="Luo Y.B."/>
            <person name="Zou S.Q."/>
            <person name="Chen S.P."/>
            <person name="Lan S."/>
            <person name="Tsai W.C."/>
            <person name="Van de Peer Y."/>
            <person name="Liu Z.J."/>
        </authorList>
    </citation>
    <scope>NUCLEOTIDE SEQUENCE [LARGE SCALE GENOMIC DNA]</scope>
    <source>
        <strain evidence="5">Lor287</strain>
    </source>
</reference>
<dbReference type="PANTHER" id="PTHR12433">
    <property type="entry name" value="MEDIATOR OF RNA POLYMERASE II TRANSCRIPTION SUBUNIT 25"/>
    <property type="match status" value="1"/>
</dbReference>
<dbReference type="GO" id="GO:0016592">
    <property type="term" value="C:mediator complex"/>
    <property type="evidence" value="ECO:0007669"/>
    <property type="project" value="TreeGrafter"/>
</dbReference>
<gene>
    <name evidence="5" type="primary">MED25</name>
    <name evidence="5" type="ORF">KSP39_PZI015570</name>
</gene>
<dbReference type="InterPro" id="IPR021419">
    <property type="entry name" value="Mediator_Med25_VWA"/>
</dbReference>
<dbReference type="PANTHER" id="PTHR12433:SF11">
    <property type="entry name" value="MEDIATOR OF RNA POLYMERASE II TRANSCRIPTION SUBUNIT 25"/>
    <property type="match status" value="1"/>
</dbReference>
<evidence type="ECO:0000256" key="1">
    <source>
        <dbReference type="ARBA" id="ARBA00009102"/>
    </source>
</evidence>
<dbReference type="GO" id="GO:0045944">
    <property type="term" value="P:positive regulation of transcription by RNA polymerase II"/>
    <property type="evidence" value="ECO:0007669"/>
    <property type="project" value="TreeGrafter"/>
</dbReference>
<dbReference type="Pfam" id="PF11265">
    <property type="entry name" value="Med25_VWA"/>
    <property type="match status" value="1"/>
</dbReference>